<name>I3WBY5_THESW</name>
<geneLocation type="plasmid" evidence="2 3">
    <name>pMU3262</name>
</geneLocation>
<dbReference type="KEGG" id="tsh:Tsac_2789"/>
<proteinExistence type="predicted"/>
<evidence type="ECO:0000313" key="3">
    <source>
        <dbReference type="Proteomes" id="UP000006178"/>
    </source>
</evidence>
<accession>I3WBY5</accession>
<keyword evidence="3" id="KW-1185">Reference proteome</keyword>
<dbReference type="InterPro" id="IPR002586">
    <property type="entry name" value="CobQ/CobB/MinD/ParA_Nub-bd_dom"/>
</dbReference>
<dbReference type="Gene3D" id="3.40.50.300">
    <property type="entry name" value="P-loop containing nucleotide triphosphate hydrolases"/>
    <property type="match status" value="1"/>
</dbReference>
<dbReference type="PATRIC" id="fig|1094508.3.peg.2818"/>
<organism evidence="2 3">
    <name type="scientific">Thermoanaerobacterium saccharolyticum (strain DSM 8691 / JW/SL-YS485)</name>
    <dbReference type="NCBI Taxonomy" id="1094508"/>
    <lineage>
        <taxon>Bacteria</taxon>
        <taxon>Bacillati</taxon>
        <taxon>Bacillota</taxon>
        <taxon>Clostridia</taxon>
        <taxon>Thermoanaerobacterales</taxon>
        <taxon>Thermoanaerobacteraceae</taxon>
        <taxon>Thermoanaerobacterium</taxon>
    </lineage>
</organism>
<dbReference type="SUPFAM" id="SSF52540">
    <property type="entry name" value="P-loop containing nucleoside triphosphate hydrolases"/>
    <property type="match status" value="1"/>
</dbReference>
<protein>
    <recommendedName>
        <fullName evidence="1">CobQ/CobB/MinD/ParA nucleotide binding domain-containing protein</fullName>
    </recommendedName>
</protein>
<feature type="domain" description="CobQ/CobB/MinD/ParA nucleotide binding" evidence="1">
    <location>
        <begin position="251"/>
        <end position="422"/>
    </location>
</feature>
<keyword evidence="2" id="KW-0614">Plasmid</keyword>
<dbReference type="Pfam" id="PF01656">
    <property type="entry name" value="CbiA"/>
    <property type="match status" value="1"/>
</dbReference>
<sequence>MKILLATAIDDITNLINFYAVEYNFQIEEIDSLSDIERYITNFRPDVILLSELFGEGESNPREIVKFIRSKTNARIIYFCKERIPGDPFLAFLVNLGIYDIAYRGGLKIKEIIDMILNPSTWGDVSHLILTSDDFNSDNEKTVKEVPKEIIKEKIVEKPVEVIKEKIVEKPVEIVKEKIIEKPVEIVKEKVVEKPVEVVKEKIVEKPVEVIKEVVKEVPKEIIKEVIKEVKVYEKPEGFKKTICFYSPYSVGKTFLSYNIAKYLAKEGNKVALADFDLHEHSLFYYFDMKDYPYSNSIMHTIQHPNDDISYKEGNLSVYTCFKDVKKFDVMMDELLVFNNSVKSNNDIVIYDTGNNSTLRHILSIVDEIYLVTNLEFRVIDKLAESIKNLYNNIALNKLSLIVNQYVDIKGINLKDVMEYLKTIDIDGKQVNIKFNNIFTVPACSELAPLCQLNNTPAFNLKGGEQLGEAISQISNAIYSIRKERKKGFSLFRR</sequence>
<dbReference type="BioCyc" id="TSAC1094508:GLMA-2835-MONOMER"/>
<dbReference type="RefSeq" id="WP_014759607.1">
    <property type="nucleotide sequence ID" value="NC_017998.1"/>
</dbReference>
<reference evidence="2 3" key="1">
    <citation type="journal article" date="2014" name="Appl. Environ. Microbiol.">
        <title>Profile of Secreted Hydrolases, Associated Proteins, and SlpA in Thermoanaerobacterium saccharolyticum during the Degradation of Hemicellulose.</title>
        <authorList>
            <person name="Currie D.H."/>
            <person name="Guss A.M."/>
            <person name="Herring C.D."/>
            <person name="Giannone R.J."/>
            <person name="Johnson C.M."/>
            <person name="Lankford P.K."/>
            <person name="Brown S.D."/>
            <person name="Hettich R.L."/>
            <person name="Lynd L.R."/>
        </authorList>
    </citation>
    <scope>NUCLEOTIDE SEQUENCE [LARGE SCALE GENOMIC DNA]</scope>
    <source>
        <strain evidence="3">DSM 8691 / JW/SL-YS485</strain>
    </source>
</reference>
<dbReference type="Proteomes" id="UP000006178">
    <property type="component" value="Plasmid pMU3262"/>
</dbReference>
<dbReference type="AlphaFoldDB" id="I3WBY5"/>
<gene>
    <name evidence="2" type="ordered locus">Tsac_2789</name>
</gene>
<dbReference type="EMBL" id="CP003185">
    <property type="protein sequence ID" value="AFK94336.1"/>
    <property type="molecule type" value="Genomic_DNA"/>
</dbReference>
<dbReference type="InterPro" id="IPR027417">
    <property type="entry name" value="P-loop_NTPase"/>
</dbReference>
<evidence type="ECO:0000313" key="2">
    <source>
        <dbReference type="EMBL" id="AFK94336.1"/>
    </source>
</evidence>
<evidence type="ECO:0000259" key="1">
    <source>
        <dbReference type="Pfam" id="PF01656"/>
    </source>
</evidence>